<reference evidence="3 4" key="1">
    <citation type="journal article" date="2011" name="Proc. Natl. Acad. Sci. U.S.A.">
        <title>Comparative genomics of xylose-fermenting fungi for enhanced biofuel production.</title>
        <authorList>
            <person name="Wohlbach D.J."/>
            <person name="Kuo A."/>
            <person name="Sato T.K."/>
            <person name="Potts K.M."/>
            <person name="Salamov A.A."/>
            <person name="LaButti K.M."/>
            <person name="Sun H."/>
            <person name="Clum A."/>
            <person name="Pangilinan J.L."/>
            <person name="Lindquist E.A."/>
            <person name="Lucas S."/>
            <person name="Lapidus A."/>
            <person name="Jin M."/>
            <person name="Gunawan C."/>
            <person name="Balan V."/>
            <person name="Dale B.E."/>
            <person name="Jeffries T.W."/>
            <person name="Zinkel R."/>
            <person name="Barry K.W."/>
            <person name="Grigoriev I.V."/>
            <person name="Gasch A.P."/>
        </authorList>
    </citation>
    <scope>NUCLEOTIDE SEQUENCE [LARGE SCALE GENOMIC DNA]</scope>
    <source>
        <strain evidence="4">ATCC 10573 / BCRC 21748 / CBS 615 / JCM 9827 / NBRC 10315 / NRRL Y-1498 / VKM Y-70</strain>
    </source>
</reference>
<dbReference type="AlphaFoldDB" id="G3AWX4"/>
<dbReference type="OrthoDB" id="428577at2759"/>
<dbReference type="RefSeq" id="XP_006683901.1">
    <property type="nucleotide sequence ID" value="XM_006683838.1"/>
</dbReference>
<dbReference type="KEGG" id="cten:18246486"/>
<feature type="domain" description="Transcription activator GCR1-like" evidence="2">
    <location>
        <begin position="167"/>
        <end position="248"/>
    </location>
</feature>
<dbReference type="GeneID" id="18246486"/>
<name>G3AWX4_CANTC</name>
<feature type="region of interest" description="Disordered" evidence="1">
    <location>
        <begin position="85"/>
        <end position="163"/>
    </location>
</feature>
<dbReference type="HOGENOM" id="CLU_069644_0_0_1"/>
<protein>
    <recommendedName>
        <fullName evidence="2">Transcription activator GCR1-like domain-containing protein</fullName>
    </recommendedName>
</protein>
<dbReference type="InterPro" id="IPR052146">
    <property type="entry name" value="HOT1"/>
</dbReference>
<dbReference type="EMBL" id="GL996510">
    <property type="protein sequence ID" value="EGV66643.1"/>
    <property type="molecule type" value="Genomic_DNA"/>
</dbReference>
<keyword evidence="4" id="KW-1185">Reference proteome</keyword>
<evidence type="ECO:0000313" key="3">
    <source>
        <dbReference type="EMBL" id="EGV66643.1"/>
    </source>
</evidence>
<evidence type="ECO:0000259" key="2">
    <source>
        <dbReference type="Pfam" id="PF12550"/>
    </source>
</evidence>
<evidence type="ECO:0000256" key="1">
    <source>
        <dbReference type="SAM" id="MobiDB-lite"/>
    </source>
</evidence>
<feature type="compositionally biased region" description="Polar residues" evidence="1">
    <location>
        <begin position="85"/>
        <end position="98"/>
    </location>
</feature>
<dbReference type="InterPro" id="IPR022210">
    <property type="entry name" value="TF_GCR1-like"/>
</dbReference>
<dbReference type="GO" id="GO:0000981">
    <property type="term" value="F:DNA-binding transcription factor activity, RNA polymerase II-specific"/>
    <property type="evidence" value="ECO:0007669"/>
    <property type="project" value="TreeGrafter"/>
</dbReference>
<dbReference type="GO" id="GO:0000978">
    <property type="term" value="F:RNA polymerase II cis-regulatory region sequence-specific DNA binding"/>
    <property type="evidence" value="ECO:0007669"/>
    <property type="project" value="TreeGrafter"/>
</dbReference>
<proteinExistence type="predicted"/>
<dbReference type="PANTHER" id="PTHR37784">
    <property type="entry name" value="PROTEIN MSN1"/>
    <property type="match status" value="1"/>
</dbReference>
<dbReference type="PANTHER" id="PTHR37784:SF2">
    <property type="entry name" value="HIGH-OSMOLARITY-INDUCED TRANSCRIPTION PROTEIN 1"/>
    <property type="match status" value="1"/>
</dbReference>
<gene>
    <name evidence="3" type="ORF">CANTEDRAFT_112352</name>
</gene>
<dbReference type="GO" id="GO:0060963">
    <property type="term" value="P:positive regulation of ribosomal protein gene transcription by RNA polymerase II"/>
    <property type="evidence" value="ECO:0007669"/>
    <property type="project" value="TreeGrafter"/>
</dbReference>
<organism evidence="4">
    <name type="scientific">Candida tenuis (strain ATCC 10573 / BCRC 21748 / CBS 615 / JCM 9827 / NBRC 10315 / NRRL Y-1498 / VKM Y-70)</name>
    <name type="common">Yeast</name>
    <name type="synonym">Yamadazyma tenuis</name>
    <dbReference type="NCBI Taxonomy" id="590646"/>
    <lineage>
        <taxon>Eukaryota</taxon>
        <taxon>Fungi</taxon>
        <taxon>Dikarya</taxon>
        <taxon>Ascomycota</taxon>
        <taxon>Saccharomycotina</taxon>
        <taxon>Pichiomycetes</taxon>
        <taxon>Debaryomycetaceae</taxon>
        <taxon>Yamadazyma</taxon>
    </lineage>
</organism>
<dbReference type="eggNOG" id="ENOG502SGS6">
    <property type="taxonomic scope" value="Eukaryota"/>
</dbReference>
<dbReference type="Pfam" id="PF12550">
    <property type="entry name" value="GCR1_C"/>
    <property type="match status" value="1"/>
</dbReference>
<evidence type="ECO:0000313" key="4">
    <source>
        <dbReference type="Proteomes" id="UP000000707"/>
    </source>
</evidence>
<dbReference type="STRING" id="590646.G3AWX4"/>
<sequence length="266" mass="29829">MNQDHRTTSLEDQVRALSDTVKSLEPLVNEVAYLKGVINYQGSRIEKLSGIVLDMGRNDDNGLLTLSTLQDGSVGVGVEDAVNQLDDQTNNPSMSSSTRPPPQSIAPAQPHTHNHTHTHGDLDGNINPQLQGGGGDDSSSNDKKRPYGGSQNHMKPITNKKPKISIDFIHNPMTVKEIYEEFYNGFKGQPPLVELDQRYGKAQWRGDSRSKESKRYQRRKRLCDAIKKGTVKYDKTPEEIIKYIEEFRGDKSLTWVMNGNIPKDLQ</sequence>
<accession>G3AWX4</accession>
<dbReference type="Proteomes" id="UP000000707">
    <property type="component" value="Unassembled WGS sequence"/>
</dbReference>